<sequence length="289" mass="31675">MRGDAKRTLSTPVAIPEKHQFHHSHTVGEISTGNGTDDCGGNLSPTEAASDVNSNKPPQRRAPSLKYCSSKYLYSAQVQTDMARTSGGTSPNSPVSSGLYFPHSLSPIRSRANSENKKDWRPRDGDTSFSPNPRPRTWSMPAKHCRRRGQSADEPLPPAVCAIPEYAGNGQLQRVRSFTLSSKGLKNRGDSYKKKTTGSNQSMGQLDNFCSLVTEEEFRQRTSSVNSQGSLTHRSCGSGSSEFRPSYKVVIFGAGDVGRTSLTRQFMTSEYMGAFDASFGKKIPLWHLE</sequence>
<accession>A0A1S3ISJ7</accession>
<dbReference type="KEGG" id="lak:106166932"/>
<dbReference type="InParanoid" id="A0A1S3ISJ7"/>
<dbReference type="AlphaFoldDB" id="A0A1S3ISJ7"/>
<protein>
    <submittedName>
        <fullName evidence="3">Uncharacterized protein LOC106166932</fullName>
    </submittedName>
</protein>
<dbReference type="RefSeq" id="XP_013401048.1">
    <property type="nucleotide sequence ID" value="XM_013545594.2"/>
</dbReference>
<evidence type="ECO:0000256" key="1">
    <source>
        <dbReference type="SAM" id="MobiDB-lite"/>
    </source>
</evidence>
<feature type="compositionally biased region" description="Polar residues" evidence="1">
    <location>
        <begin position="43"/>
        <end position="57"/>
    </location>
</feature>
<evidence type="ECO:0000313" key="2">
    <source>
        <dbReference type="Proteomes" id="UP000085678"/>
    </source>
</evidence>
<name>A0A1S3ISJ7_LINAN</name>
<gene>
    <name evidence="3" type="primary">LOC106166932</name>
</gene>
<keyword evidence="2" id="KW-1185">Reference proteome</keyword>
<dbReference type="GeneID" id="106166932"/>
<reference evidence="3" key="1">
    <citation type="submission" date="2025-08" db="UniProtKB">
        <authorList>
            <consortium name="RefSeq"/>
        </authorList>
    </citation>
    <scope>IDENTIFICATION</scope>
    <source>
        <tissue evidence="3">Gonads</tissue>
    </source>
</reference>
<evidence type="ECO:0000313" key="3">
    <source>
        <dbReference type="RefSeq" id="XP_013401048.1"/>
    </source>
</evidence>
<dbReference type="STRING" id="7574.A0A1S3ISJ7"/>
<proteinExistence type="predicted"/>
<feature type="region of interest" description="Disordered" evidence="1">
    <location>
        <begin position="221"/>
        <end position="241"/>
    </location>
</feature>
<feature type="compositionally biased region" description="Basic and acidic residues" evidence="1">
    <location>
        <begin position="112"/>
        <end position="126"/>
    </location>
</feature>
<dbReference type="InterPro" id="IPR027417">
    <property type="entry name" value="P-loop_NTPase"/>
</dbReference>
<dbReference type="Proteomes" id="UP000085678">
    <property type="component" value="Unplaced"/>
</dbReference>
<dbReference type="OrthoDB" id="5239715at2759"/>
<organism evidence="2 3">
    <name type="scientific">Lingula anatina</name>
    <name type="common">Brachiopod</name>
    <name type="synonym">Lingula unguis</name>
    <dbReference type="NCBI Taxonomy" id="7574"/>
    <lineage>
        <taxon>Eukaryota</taxon>
        <taxon>Metazoa</taxon>
        <taxon>Spiralia</taxon>
        <taxon>Lophotrochozoa</taxon>
        <taxon>Brachiopoda</taxon>
        <taxon>Linguliformea</taxon>
        <taxon>Lingulata</taxon>
        <taxon>Lingulida</taxon>
        <taxon>Linguloidea</taxon>
        <taxon>Lingulidae</taxon>
        <taxon>Lingula</taxon>
    </lineage>
</organism>
<feature type="compositionally biased region" description="Polar residues" evidence="1">
    <location>
        <begin position="82"/>
        <end position="96"/>
    </location>
</feature>
<feature type="region of interest" description="Disordered" evidence="1">
    <location>
        <begin position="82"/>
        <end position="153"/>
    </location>
</feature>
<feature type="region of interest" description="Disordered" evidence="1">
    <location>
        <begin position="1"/>
        <end position="64"/>
    </location>
</feature>
<dbReference type="Gene3D" id="3.40.50.300">
    <property type="entry name" value="P-loop containing nucleotide triphosphate hydrolases"/>
    <property type="match status" value="1"/>
</dbReference>